<dbReference type="EMBL" id="FNBT01000010">
    <property type="protein sequence ID" value="SDG05419.1"/>
    <property type="molecule type" value="Genomic_DNA"/>
</dbReference>
<name>A0A1G7R5I8_9ACTN</name>
<dbReference type="RefSeq" id="WP_176946494.1">
    <property type="nucleotide sequence ID" value="NZ_FNBT01000010.1"/>
</dbReference>
<protein>
    <submittedName>
        <fullName evidence="1">Uncharacterized protein</fullName>
    </submittedName>
</protein>
<reference evidence="2" key="1">
    <citation type="submission" date="2016-10" db="EMBL/GenBank/DDBJ databases">
        <authorList>
            <person name="Varghese N."/>
            <person name="Submissions S."/>
        </authorList>
    </citation>
    <scope>NUCLEOTIDE SEQUENCE [LARGE SCALE GENOMIC DNA]</scope>
    <source>
        <strain evidence="2">DSM 44268</strain>
    </source>
</reference>
<accession>A0A1G7R5I8</accession>
<evidence type="ECO:0000313" key="1">
    <source>
        <dbReference type="EMBL" id="SDG05419.1"/>
    </source>
</evidence>
<dbReference type="STRING" id="1550231.SAMN05660662_0172"/>
<dbReference type="Proteomes" id="UP000199406">
    <property type="component" value="Unassembled WGS sequence"/>
</dbReference>
<organism evidence="1 2">
    <name type="scientific">Blastococcus aurantiacus</name>
    <dbReference type="NCBI Taxonomy" id="1550231"/>
    <lineage>
        <taxon>Bacteria</taxon>
        <taxon>Bacillati</taxon>
        <taxon>Actinomycetota</taxon>
        <taxon>Actinomycetes</taxon>
        <taxon>Geodermatophilales</taxon>
        <taxon>Geodermatophilaceae</taxon>
        <taxon>Blastococcus</taxon>
    </lineage>
</organism>
<evidence type="ECO:0000313" key="2">
    <source>
        <dbReference type="Proteomes" id="UP000199406"/>
    </source>
</evidence>
<sequence length="48" mass="4910">MTALIPGTAISVQSPALRRAARCLLGCALVALLPRLPGKEQAPPGACR</sequence>
<gene>
    <name evidence="1" type="ORF">SAMN05660662_0172</name>
</gene>
<dbReference type="AlphaFoldDB" id="A0A1G7R5I8"/>
<keyword evidence="2" id="KW-1185">Reference proteome</keyword>
<proteinExistence type="predicted"/>